<feature type="region of interest" description="Disordered" evidence="1">
    <location>
        <begin position="1"/>
        <end position="45"/>
    </location>
</feature>
<reference evidence="2 3" key="1">
    <citation type="submission" date="2016-10" db="EMBL/GenBank/DDBJ databases">
        <authorList>
            <person name="de Groot N.N."/>
        </authorList>
    </citation>
    <scope>NUCLEOTIDE SEQUENCE [LARGE SCALE GENOMIC DNA]</scope>
    <source>
        <strain evidence="2 3">CGMCC 1.7659</strain>
    </source>
</reference>
<evidence type="ECO:0000313" key="2">
    <source>
        <dbReference type="EMBL" id="SFN60671.1"/>
    </source>
</evidence>
<proteinExistence type="predicted"/>
<name>A0A1I5ADU4_9GAMM</name>
<protein>
    <submittedName>
        <fullName evidence="2">Uncharacterized protein</fullName>
    </submittedName>
</protein>
<organism evidence="2 3">
    <name type="scientific">Dokdonella immobilis</name>
    <dbReference type="NCBI Taxonomy" id="578942"/>
    <lineage>
        <taxon>Bacteria</taxon>
        <taxon>Pseudomonadati</taxon>
        <taxon>Pseudomonadota</taxon>
        <taxon>Gammaproteobacteria</taxon>
        <taxon>Lysobacterales</taxon>
        <taxon>Rhodanobacteraceae</taxon>
        <taxon>Dokdonella</taxon>
    </lineage>
</organism>
<dbReference type="Proteomes" id="UP000198575">
    <property type="component" value="Unassembled WGS sequence"/>
</dbReference>
<gene>
    <name evidence="2" type="ORF">SAMN05216289_13619</name>
</gene>
<accession>A0A1I5ADU4</accession>
<keyword evidence="3" id="KW-1185">Reference proteome</keyword>
<sequence length="93" mass="10011">MARRHGSSNAGCLGSHLLTDRSIGQSRGASRRPKPANKQEGARRFKGFFGPQSWSGVIAREVMTALATVPFLTRRLLGAGLSDSMASPDYGRH</sequence>
<evidence type="ECO:0000256" key="1">
    <source>
        <dbReference type="SAM" id="MobiDB-lite"/>
    </source>
</evidence>
<dbReference type="EMBL" id="FOVF01000036">
    <property type="protein sequence ID" value="SFN60671.1"/>
    <property type="molecule type" value="Genomic_DNA"/>
</dbReference>
<dbReference type="AlphaFoldDB" id="A0A1I5ADU4"/>
<evidence type="ECO:0000313" key="3">
    <source>
        <dbReference type="Proteomes" id="UP000198575"/>
    </source>
</evidence>